<dbReference type="GO" id="GO:0008168">
    <property type="term" value="F:methyltransferase activity"/>
    <property type="evidence" value="ECO:0007669"/>
    <property type="project" value="UniProtKB-KW"/>
</dbReference>
<dbReference type="Pfam" id="PF08267">
    <property type="entry name" value="Meth_synt_1"/>
    <property type="match status" value="1"/>
</dbReference>
<dbReference type="InterPro" id="IPR013215">
    <property type="entry name" value="Cbl-indep_Met_Synth_N"/>
</dbReference>
<keyword evidence="2" id="KW-0808">Transferase</keyword>
<dbReference type="AlphaFoldDB" id="A0ABD6BRB4"/>
<gene>
    <name evidence="2" type="ORF">ACFSAU_09110</name>
</gene>
<evidence type="ECO:0000313" key="3">
    <source>
        <dbReference type="Proteomes" id="UP001597139"/>
    </source>
</evidence>
<keyword evidence="3" id="KW-1185">Reference proteome</keyword>
<evidence type="ECO:0000313" key="2">
    <source>
        <dbReference type="EMBL" id="MFD1567651.1"/>
    </source>
</evidence>
<proteinExistence type="predicted"/>
<reference evidence="2 3" key="1">
    <citation type="journal article" date="2019" name="Int. J. Syst. Evol. Microbiol.">
        <title>The Global Catalogue of Microorganisms (GCM) 10K type strain sequencing project: providing services to taxonomists for standard genome sequencing and annotation.</title>
        <authorList>
            <consortium name="The Broad Institute Genomics Platform"/>
            <consortium name="The Broad Institute Genome Sequencing Center for Infectious Disease"/>
            <person name="Wu L."/>
            <person name="Ma J."/>
        </authorList>
    </citation>
    <scope>NUCLEOTIDE SEQUENCE [LARGE SCALE GENOMIC DNA]</scope>
    <source>
        <strain evidence="2 3">CGMCC 1.12859</strain>
    </source>
</reference>
<organism evidence="2 3">
    <name type="scientific">Halolamina litorea</name>
    <dbReference type="NCBI Taxonomy" id="1515593"/>
    <lineage>
        <taxon>Archaea</taxon>
        <taxon>Methanobacteriati</taxon>
        <taxon>Methanobacteriota</taxon>
        <taxon>Stenosarchaea group</taxon>
        <taxon>Halobacteria</taxon>
        <taxon>Halobacteriales</taxon>
        <taxon>Haloferacaceae</taxon>
    </lineage>
</organism>
<protein>
    <submittedName>
        <fullName evidence="2">5-methyltetrahydropteroyltriglutamate--homocysteine methyltransferase</fullName>
    </submittedName>
</protein>
<dbReference type="Proteomes" id="UP001597139">
    <property type="component" value="Unassembled WGS sequence"/>
</dbReference>
<sequence length="329" mass="35718">MQRIASTLGLFPLPDAQRDRLADLKGHQKEDLIGGEEPPELTETYDAARERLIDDQHDAGLDRVVEGQARWDDFLAHPLCVHESVRTEGIVRYYDNNNFYREPVVTDELTESGDVAADLRKAAGLTDDLQAVLPGPYSLSALATDEYYGDRATFLDAVAEFLAGEAAAFPDAVETLYLLEPSLVTDAPESGEHERVRDAIDAVVGAVDAEVVVQGYWGTFDEALHGHLLDTDADALGYDLVTAEEAATDLVREHGTTDRVSLGVVDGQNTRVEEPAAVGDRVEAFREAASSGIDAAYLTPNTELFHLPVNKCVAKLRTLATAADPEVAR</sequence>
<evidence type="ECO:0000259" key="1">
    <source>
        <dbReference type="Pfam" id="PF08267"/>
    </source>
</evidence>
<comment type="caution">
    <text evidence="2">The sequence shown here is derived from an EMBL/GenBank/DDBJ whole genome shotgun (WGS) entry which is preliminary data.</text>
</comment>
<dbReference type="GO" id="GO:0032259">
    <property type="term" value="P:methylation"/>
    <property type="evidence" value="ECO:0007669"/>
    <property type="project" value="UniProtKB-KW"/>
</dbReference>
<feature type="domain" description="Cobalamin-independent methionine synthase MetE N-terminal" evidence="1">
    <location>
        <begin position="87"/>
        <end position="287"/>
    </location>
</feature>
<dbReference type="EMBL" id="JBHUCZ010000007">
    <property type="protein sequence ID" value="MFD1567651.1"/>
    <property type="molecule type" value="Genomic_DNA"/>
</dbReference>
<accession>A0ABD6BRB4</accession>
<dbReference type="InterPro" id="IPR038071">
    <property type="entry name" value="UROD/MetE-like_sf"/>
</dbReference>
<name>A0ABD6BRB4_9EURY</name>
<dbReference type="Gene3D" id="3.20.20.210">
    <property type="match status" value="1"/>
</dbReference>
<keyword evidence="2" id="KW-0489">Methyltransferase</keyword>
<dbReference type="SUPFAM" id="SSF51726">
    <property type="entry name" value="UROD/MetE-like"/>
    <property type="match status" value="1"/>
</dbReference>
<dbReference type="RefSeq" id="WP_267647388.1">
    <property type="nucleotide sequence ID" value="NZ_JANHGR010000002.1"/>
</dbReference>